<dbReference type="Proteomes" id="UP000324222">
    <property type="component" value="Unassembled WGS sequence"/>
</dbReference>
<feature type="region of interest" description="Disordered" evidence="1">
    <location>
        <begin position="43"/>
        <end position="63"/>
    </location>
</feature>
<protein>
    <submittedName>
        <fullName evidence="2">Uncharacterized protein</fullName>
    </submittedName>
</protein>
<comment type="caution">
    <text evidence="2">The sequence shown here is derived from an EMBL/GenBank/DDBJ whole genome shotgun (WGS) entry which is preliminary data.</text>
</comment>
<evidence type="ECO:0000313" key="3">
    <source>
        <dbReference type="Proteomes" id="UP000324222"/>
    </source>
</evidence>
<evidence type="ECO:0000313" key="2">
    <source>
        <dbReference type="EMBL" id="MPC80760.1"/>
    </source>
</evidence>
<reference evidence="2 3" key="1">
    <citation type="submission" date="2019-05" db="EMBL/GenBank/DDBJ databases">
        <title>Another draft genome of Portunus trituberculatus and its Hox gene families provides insights of decapod evolution.</title>
        <authorList>
            <person name="Jeong J.-H."/>
            <person name="Song I."/>
            <person name="Kim S."/>
            <person name="Choi T."/>
            <person name="Kim D."/>
            <person name="Ryu S."/>
            <person name="Kim W."/>
        </authorList>
    </citation>
    <scope>NUCLEOTIDE SEQUENCE [LARGE SCALE GENOMIC DNA]</scope>
    <source>
        <tissue evidence="2">Muscle</tissue>
    </source>
</reference>
<gene>
    <name evidence="2" type="ORF">E2C01_075351</name>
</gene>
<keyword evidence="3" id="KW-1185">Reference proteome</keyword>
<sequence length="93" mass="10259">MPMPFHAERAHENHLTGSCIACGHLTLNKASSWAVICEGEKVTQSPHAHTESRPPSSGSGCTTGITITTTTTITTFIAPRTRKQRCIYRWQTY</sequence>
<name>A0A5B7I8B1_PORTR</name>
<dbReference type="EMBL" id="VSRR010054936">
    <property type="protein sequence ID" value="MPC80760.1"/>
    <property type="molecule type" value="Genomic_DNA"/>
</dbReference>
<organism evidence="2 3">
    <name type="scientific">Portunus trituberculatus</name>
    <name type="common">Swimming crab</name>
    <name type="synonym">Neptunus trituberculatus</name>
    <dbReference type="NCBI Taxonomy" id="210409"/>
    <lineage>
        <taxon>Eukaryota</taxon>
        <taxon>Metazoa</taxon>
        <taxon>Ecdysozoa</taxon>
        <taxon>Arthropoda</taxon>
        <taxon>Crustacea</taxon>
        <taxon>Multicrustacea</taxon>
        <taxon>Malacostraca</taxon>
        <taxon>Eumalacostraca</taxon>
        <taxon>Eucarida</taxon>
        <taxon>Decapoda</taxon>
        <taxon>Pleocyemata</taxon>
        <taxon>Brachyura</taxon>
        <taxon>Eubrachyura</taxon>
        <taxon>Portunoidea</taxon>
        <taxon>Portunidae</taxon>
        <taxon>Portuninae</taxon>
        <taxon>Portunus</taxon>
    </lineage>
</organism>
<evidence type="ECO:0000256" key="1">
    <source>
        <dbReference type="SAM" id="MobiDB-lite"/>
    </source>
</evidence>
<dbReference type="AlphaFoldDB" id="A0A5B7I8B1"/>
<accession>A0A5B7I8B1</accession>
<proteinExistence type="predicted"/>